<evidence type="ECO:0000256" key="6">
    <source>
        <dbReference type="ARBA" id="ARBA00022989"/>
    </source>
</evidence>
<dbReference type="PROSITE" id="PS01219">
    <property type="entry name" value="AMMONIUM_TRANSP"/>
    <property type="match status" value="1"/>
</dbReference>
<feature type="transmembrane region" description="Helical" evidence="10">
    <location>
        <begin position="156"/>
        <end position="177"/>
    </location>
</feature>
<keyword evidence="8 10" id="KW-0924">Ammonia transport</keyword>
<dbReference type="AlphaFoldDB" id="A0AAU8PF85"/>
<feature type="transmembrane region" description="Helical" evidence="10">
    <location>
        <begin position="288"/>
        <end position="306"/>
    </location>
</feature>
<dbReference type="Gene3D" id="1.10.3430.10">
    <property type="entry name" value="Ammonium transporter AmtB like domains"/>
    <property type="match status" value="1"/>
</dbReference>
<keyword evidence="14" id="KW-1185">Reference proteome</keyword>
<dbReference type="PANTHER" id="PTHR43029:SF10">
    <property type="entry name" value="AMMONIUM TRANSPORTER MEP2"/>
    <property type="match status" value="1"/>
</dbReference>
<feature type="chain" id="PRO_5043549347" description="Ammonium transporter" evidence="11">
    <location>
        <begin position="26"/>
        <end position="465"/>
    </location>
</feature>
<dbReference type="PANTHER" id="PTHR43029">
    <property type="entry name" value="AMMONIUM TRANSPORTER MEP2"/>
    <property type="match status" value="1"/>
</dbReference>
<dbReference type="GO" id="GO:0008519">
    <property type="term" value="F:ammonium channel activity"/>
    <property type="evidence" value="ECO:0007669"/>
    <property type="project" value="InterPro"/>
</dbReference>
<organism evidence="13 14">
    <name type="scientific">Desulfofundulus kuznetsovii (strain DSM 6115 / VKM B-1805 / 17)</name>
    <name type="common">Desulfotomaculum kuznetsovii</name>
    <dbReference type="NCBI Taxonomy" id="760568"/>
    <lineage>
        <taxon>Bacteria</taxon>
        <taxon>Bacillati</taxon>
        <taxon>Bacillota</taxon>
        <taxon>Clostridia</taxon>
        <taxon>Eubacteriales</taxon>
        <taxon>Peptococcaceae</taxon>
        <taxon>Desulfofundulus</taxon>
    </lineage>
</organism>
<comment type="similarity">
    <text evidence="2 10">Belongs to the ammonia transporter channel (TC 1.A.11.2) family.</text>
</comment>
<feature type="transmembrane region" description="Helical" evidence="10">
    <location>
        <begin position="35"/>
        <end position="57"/>
    </location>
</feature>
<evidence type="ECO:0000256" key="5">
    <source>
        <dbReference type="ARBA" id="ARBA00022692"/>
    </source>
</evidence>
<feature type="transmembrane region" description="Helical" evidence="10">
    <location>
        <begin position="383"/>
        <end position="405"/>
    </location>
</feature>
<gene>
    <name evidence="13" type="ordered locus">Desku_3348</name>
</gene>
<name>A0AAU8PF85_DESK7</name>
<evidence type="ECO:0000256" key="11">
    <source>
        <dbReference type="SAM" id="SignalP"/>
    </source>
</evidence>
<protein>
    <recommendedName>
        <fullName evidence="9 10">Ammonium transporter</fullName>
    </recommendedName>
</protein>
<evidence type="ECO:0000256" key="7">
    <source>
        <dbReference type="ARBA" id="ARBA00023136"/>
    </source>
</evidence>
<evidence type="ECO:0000256" key="9">
    <source>
        <dbReference type="ARBA" id="ARBA00050025"/>
    </source>
</evidence>
<feature type="domain" description="Ammonium transporter AmtB-like" evidence="12">
    <location>
        <begin position="36"/>
        <end position="435"/>
    </location>
</feature>
<keyword evidence="4" id="KW-1003">Cell membrane</keyword>
<dbReference type="InterPro" id="IPR018047">
    <property type="entry name" value="Ammonium_transpt_CS"/>
</dbReference>
<dbReference type="Pfam" id="PF00909">
    <property type="entry name" value="Ammonium_transp"/>
    <property type="match status" value="1"/>
</dbReference>
<feature type="transmembrane region" description="Helical" evidence="10">
    <location>
        <begin position="189"/>
        <end position="212"/>
    </location>
</feature>
<proteinExistence type="inferred from homology"/>
<evidence type="ECO:0000256" key="4">
    <source>
        <dbReference type="ARBA" id="ARBA00022475"/>
    </source>
</evidence>
<dbReference type="InterPro" id="IPR001905">
    <property type="entry name" value="Ammonium_transpt"/>
</dbReference>
<feature type="transmembrane region" description="Helical" evidence="10">
    <location>
        <begin position="224"/>
        <end position="245"/>
    </location>
</feature>
<feature type="transmembrane region" description="Helical" evidence="10">
    <location>
        <begin position="124"/>
        <end position="144"/>
    </location>
</feature>
<evidence type="ECO:0000256" key="3">
    <source>
        <dbReference type="ARBA" id="ARBA00022448"/>
    </source>
</evidence>
<evidence type="ECO:0000256" key="1">
    <source>
        <dbReference type="ARBA" id="ARBA00004651"/>
    </source>
</evidence>
<accession>A0AAU8PF85</accession>
<dbReference type="GO" id="GO:0005886">
    <property type="term" value="C:plasma membrane"/>
    <property type="evidence" value="ECO:0007669"/>
    <property type="project" value="UniProtKB-SubCell"/>
</dbReference>
<dbReference type="SUPFAM" id="SSF111352">
    <property type="entry name" value="Ammonium transporter"/>
    <property type="match status" value="1"/>
</dbReference>
<dbReference type="InterPro" id="IPR029020">
    <property type="entry name" value="Ammonium/urea_transptr"/>
</dbReference>
<keyword evidence="7 10" id="KW-0472">Membrane</keyword>
<keyword evidence="3 10" id="KW-0813">Transport</keyword>
<keyword evidence="5 10" id="KW-0812">Transmembrane</keyword>
<keyword evidence="11" id="KW-0732">Signal</keyword>
<dbReference type="EMBL" id="CP002770">
    <property type="protein sequence ID" value="AEG16832.1"/>
    <property type="molecule type" value="Genomic_DNA"/>
</dbReference>
<evidence type="ECO:0000256" key="10">
    <source>
        <dbReference type="RuleBase" id="RU362002"/>
    </source>
</evidence>
<evidence type="ECO:0000313" key="13">
    <source>
        <dbReference type="EMBL" id="AEG16832.1"/>
    </source>
</evidence>
<sequence>MYRRIMNGLYLLPLVLLAAPGLAWAGEAQIDTGDTAFILISAALVMLMTLPGVALFYGGMVRRKNTLSTIMQSLFIMALISVQWVLWGYSLAFGPDQGGLIGDLSWLGLNGVGQEPNADYSATIPHLAFMAFQMMFAVITAALITGSFAERMRFPAFVAFTLLWSTFVYDPLAHWVWGVDGWLRNLGALDFAGGTVVHISSGVSGLIAALVLGQRRGYGSEPMVPHNLPLTVLGAALLWFGWFGFNAGSALSASGLAASAFVVTNTAAAAAALSWVFAEWIRHGKPTVLGGASGLVAGLVAITPASGFVGPIPAVIIGLVAGVVCYLAVSVVKTRLGYDDSLDAFGVHGIGGTWGALATGLFASRAVNPAGVDGLLFGNPHQLWIQFISVLASWLFAAVMTFVILKVVGLFFKLRASEDEEVQGLDITQHGEDAYSDMVLGAPVSRIQSLSASPSTVVTTREAGV</sequence>
<feature type="signal peptide" evidence="11">
    <location>
        <begin position="1"/>
        <end position="25"/>
    </location>
</feature>
<dbReference type="KEGG" id="dku:Desku_3348"/>
<dbReference type="InterPro" id="IPR024041">
    <property type="entry name" value="NH4_transpt_AmtB-like_dom"/>
</dbReference>
<dbReference type="NCBIfam" id="TIGR00836">
    <property type="entry name" value="amt"/>
    <property type="match status" value="1"/>
</dbReference>
<dbReference type="FunFam" id="1.10.3430.10:FF:000007">
    <property type="entry name" value="Ammonium transporter"/>
    <property type="match status" value="1"/>
</dbReference>
<evidence type="ECO:0000313" key="14">
    <source>
        <dbReference type="Proteomes" id="UP000009229"/>
    </source>
</evidence>
<evidence type="ECO:0000259" key="12">
    <source>
        <dbReference type="Pfam" id="PF00909"/>
    </source>
</evidence>
<evidence type="ECO:0000256" key="2">
    <source>
        <dbReference type="ARBA" id="ARBA00005887"/>
    </source>
</evidence>
<feature type="transmembrane region" description="Helical" evidence="10">
    <location>
        <begin position="344"/>
        <end position="363"/>
    </location>
</feature>
<reference evidence="14" key="1">
    <citation type="submission" date="2011-05" db="EMBL/GenBank/DDBJ databases">
        <title>Complete sequence of Desulfotomaculum kuznetsovii DSM 6115.</title>
        <authorList>
            <person name="Lucas S."/>
            <person name="Han J."/>
            <person name="Lapidus A."/>
            <person name="Cheng J.-F."/>
            <person name="Goodwin L."/>
            <person name="Pitluck S."/>
            <person name="Peters L."/>
            <person name="Mikhailova N."/>
            <person name="Lu M."/>
            <person name="Saunders E."/>
            <person name="Han C."/>
            <person name="Tapia R."/>
            <person name="Land M."/>
            <person name="Hauser L."/>
            <person name="Kyrpides N."/>
            <person name="Ivanova N."/>
            <person name="Pagani I."/>
            <person name="Nazina T."/>
            <person name="Ivanova A."/>
            <person name="Parshina S."/>
            <person name="Kuever J."/>
            <person name="Muyzer G."/>
            <person name="Plugge C."/>
            <person name="Stams A."/>
            <person name="Woyke T."/>
        </authorList>
    </citation>
    <scope>NUCLEOTIDE SEQUENCE [LARGE SCALE GENOMIC DNA]</scope>
    <source>
        <strain evidence="14">DSM 6115 / VKM B-1805 / 17</strain>
    </source>
</reference>
<feature type="transmembrane region" description="Helical" evidence="10">
    <location>
        <begin position="251"/>
        <end position="276"/>
    </location>
</feature>
<feature type="transmembrane region" description="Helical" evidence="10">
    <location>
        <begin position="69"/>
        <end position="87"/>
    </location>
</feature>
<feature type="transmembrane region" description="Helical" evidence="10">
    <location>
        <begin position="312"/>
        <end position="332"/>
    </location>
</feature>
<evidence type="ECO:0000256" key="8">
    <source>
        <dbReference type="ARBA" id="ARBA00023177"/>
    </source>
</evidence>
<keyword evidence="6 10" id="KW-1133">Transmembrane helix</keyword>
<dbReference type="Proteomes" id="UP000009229">
    <property type="component" value="Chromosome"/>
</dbReference>
<comment type="subcellular location">
    <subcellularLocation>
        <location evidence="1 10">Cell membrane</location>
        <topology evidence="1 10">Multi-pass membrane protein</topology>
    </subcellularLocation>
</comment>